<dbReference type="InterPro" id="IPR053134">
    <property type="entry name" value="RNA-dir_DNA_polymerase"/>
</dbReference>
<dbReference type="GO" id="GO:0003964">
    <property type="term" value="F:RNA-directed DNA polymerase activity"/>
    <property type="evidence" value="ECO:0007669"/>
    <property type="project" value="UniProtKB-KW"/>
</dbReference>
<dbReference type="PANTHER" id="PTHR24559:SF444">
    <property type="entry name" value="REVERSE TRANSCRIPTASE DOMAIN-CONTAINING PROTEIN"/>
    <property type="match status" value="1"/>
</dbReference>
<dbReference type="InterPro" id="IPR000477">
    <property type="entry name" value="RT_dom"/>
</dbReference>
<evidence type="ECO:0000313" key="2">
    <source>
        <dbReference type="EMBL" id="MCI07125.1"/>
    </source>
</evidence>
<dbReference type="Gene3D" id="3.10.10.10">
    <property type="entry name" value="HIV Type 1 Reverse Transcriptase, subunit A, domain 1"/>
    <property type="match status" value="1"/>
</dbReference>
<dbReference type="PANTHER" id="PTHR24559">
    <property type="entry name" value="TRANSPOSON TY3-I GAG-POL POLYPROTEIN"/>
    <property type="match status" value="1"/>
</dbReference>
<dbReference type="Pfam" id="PF00078">
    <property type="entry name" value="RVT_1"/>
    <property type="match status" value="1"/>
</dbReference>
<keyword evidence="2" id="KW-0695">RNA-directed DNA polymerase</keyword>
<proteinExistence type="predicted"/>
<evidence type="ECO:0000259" key="1">
    <source>
        <dbReference type="Pfam" id="PF00078"/>
    </source>
</evidence>
<dbReference type="InterPro" id="IPR043128">
    <property type="entry name" value="Rev_trsase/Diguanyl_cyclase"/>
</dbReference>
<feature type="non-terminal residue" evidence="2">
    <location>
        <position position="279"/>
    </location>
</feature>
<keyword evidence="2" id="KW-0808">Transferase</keyword>
<organism evidence="2 3">
    <name type="scientific">Trifolium medium</name>
    <dbReference type="NCBI Taxonomy" id="97028"/>
    <lineage>
        <taxon>Eukaryota</taxon>
        <taxon>Viridiplantae</taxon>
        <taxon>Streptophyta</taxon>
        <taxon>Embryophyta</taxon>
        <taxon>Tracheophyta</taxon>
        <taxon>Spermatophyta</taxon>
        <taxon>Magnoliopsida</taxon>
        <taxon>eudicotyledons</taxon>
        <taxon>Gunneridae</taxon>
        <taxon>Pentapetalae</taxon>
        <taxon>rosids</taxon>
        <taxon>fabids</taxon>
        <taxon>Fabales</taxon>
        <taxon>Fabaceae</taxon>
        <taxon>Papilionoideae</taxon>
        <taxon>50 kb inversion clade</taxon>
        <taxon>NPAAA clade</taxon>
        <taxon>Hologalegina</taxon>
        <taxon>IRL clade</taxon>
        <taxon>Trifolieae</taxon>
        <taxon>Trifolium</taxon>
    </lineage>
</organism>
<dbReference type="InterPro" id="IPR043502">
    <property type="entry name" value="DNA/RNA_pol_sf"/>
</dbReference>
<keyword evidence="3" id="KW-1185">Reference proteome</keyword>
<dbReference type="Gene3D" id="2.40.70.10">
    <property type="entry name" value="Acid Proteases"/>
    <property type="match status" value="1"/>
</dbReference>
<dbReference type="AlphaFoldDB" id="A0A392P879"/>
<dbReference type="InterPro" id="IPR021109">
    <property type="entry name" value="Peptidase_aspartic_dom_sf"/>
</dbReference>
<dbReference type="Proteomes" id="UP000265520">
    <property type="component" value="Unassembled WGS sequence"/>
</dbReference>
<dbReference type="Pfam" id="PF08284">
    <property type="entry name" value="RVP_2"/>
    <property type="match status" value="1"/>
</dbReference>
<reference evidence="2 3" key="1">
    <citation type="journal article" date="2018" name="Front. Plant Sci.">
        <title>Red Clover (Trifolium pratense) and Zigzag Clover (T. medium) - A Picture of Genomic Similarities and Differences.</title>
        <authorList>
            <person name="Dluhosova J."/>
            <person name="Istvanek J."/>
            <person name="Nedelnik J."/>
            <person name="Repkova J."/>
        </authorList>
    </citation>
    <scope>NUCLEOTIDE SEQUENCE [LARGE SCALE GENOMIC DNA]</scope>
    <source>
        <strain evidence="3">cv. 10/8</strain>
        <tissue evidence="2">Leaf</tissue>
    </source>
</reference>
<keyword evidence="2" id="KW-0548">Nucleotidyltransferase</keyword>
<sequence>MSGRMEIETPASGSVITQLVCIDCHVTVFGRYFGMDLVCIQLSNIDVIFGMNWLVFNRVHINCCEKTVLFPKPEEGLQMMSREEVRDSLREPAEMFALFASLKLEGGVGLSELPVVCEFSDVFPEDVSDVPPEREVEFAIELVPGTSPVSMAPYRMSPSELVELKKQLEELLEKKFIRPSVSHWGVHVLLVKKKEGSMRLCIDYRQLNKVTIKNKYLLPRIDDLMDQLVGACVFSKIDLRSGYHHIRLKAGDIPKTAFRTRYGHYEYSVMPFGVTNAPG</sequence>
<accession>A0A392P879</accession>
<feature type="domain" description="Reverse transcriptase" evidence="1">
    <location>
        <begin position="191"/>
        <end position="278"/>
    </location>
</feature>
<evidence type="ECO:0000313" key="3">
    <source>
        <dbReference type="Proteomes" id="UP000265520"/>
    </source>
</evidence>
<dbReference type="CDD" id="cd01647">
    <property type="entry name" value="RT_LTR"/>
    <property type="match status" value="1"/>
</dbReference>
<name>A0A392P879_9FABA</name>
<dbReference type="SUPFAM" id="SSF56672">
    <property type="entry name" value="DNA/RNA polymerases"/>
    <property type="match status" value="1"/>
</dbReference>
<protein>
    <submittedName>
        <fullName evidence="2">RNA-directed DNA polymerase (Reverse transcriptase)</fullName>
    </submittedName>
</protein>
<dbReference type="EMBL" id="LXQA010064282">
    <property type="protein sequence ID" value="MCI07125.1"/>
    <property type="molecule type" value="Genomic_DNA"/>
</dbReference>
<comment type="caution">
    <text evidence="2">The sequence shown here is derived from an EMBL/GenBank/DDBJ whole genome shotgun (WGS) entry which is preliminary data.</text>
</comment>
<dbReference type="Gene3D" id="3.30.70.270">
    <property type="match status" value="1"/>
</dbReference>